<feature type="non-terminal residue" evidence="2">
    <location>
        <position position="82"/>
    </location>
</feature>
<gene>
    <name evidence="2" type="ORF">HGM15179_002588</name>
</gene>
<organism evidence="2 3">
    <name type="scientific">Zosterops borbonicus</name>
    <dbReference type="NCBI Taxonomy" id="364589"/>
    <lineage>
        <taxon>Eukaryota</taxon>
        <taxon>Metazoa</taxon>
        <taxon>Chordata</taxon>
        <taxon>Craniata</taxon>
        <taxon>Vertebrata</taxon>
        <taxon>Euteleostomi</taxon>
        <taxon>Archelosauria</taxon>
        <taxon>Archosauria</taxon>
        <taxon>Dinosauria</taxon>
        <taxon>Saurischia</taxon>
        <taxon>Theropoda</taxon>
        <taxon>Coelurosauria</taxon>
        <taxon>Aves</taxon>
        <taxon>Neognathae</taxon>
        <taxon>Neoaves</taxon>
        <taxon>Telluraves</taxon>
        <taxon>Australaves</taxon>
        <taxon>Passeriformes</taxon>
        <taxon>Sylvioidea</taxon>
        <taxon>Zosteropidae</taxon>
        <taxon>Zosterops</taxon>
    </lineage>
</organism>
<evidence type="ECO:0000313" key="3">
    <source>
        <dbReference type="Proteomes" id="UP000796761"/>
    </source>
</evidence>
<reference evidence="2" key="1">
    <citation type="submission" date="2019-04" db="EMBL/GenBank/DDBJ databases">
        <title>Genome assembly of Zosterops borbonicus 15179.</title>
        <authorList>
            <person name="Leroy T."/>
            <person name="Anselmetti Y."/>
            <person name="Tilak M.-K."/>
            <person name="Nabholz B."/>
        </authorList>
    </citation>
    <scope>NUCLEOTIDE SEQUENCE</scope>
    <source>
        <strain evidence="2">HGM_15179</strain>
        <tissue evidence="2">Muscle</tissue>
    </source>
</reference>
<evidence type="ECO:0000313" key="2">
    <source>
        <dbReference type="EMBL" id="TRZ24545.1"/>
    </source>
</evidence>
<sequence length="82" mass="8922">TVTPPASCWEILGSLRSLPILSMPNTSAETKPQAGATRGQQCVHNPCQNPQSQGGYHPAPRGSLLKTLISCQDQTQKYLEFR</sequence>
<dbReference type="EMBL" id="SWJQ01000047">
    <property type="protein sequence ID" value="TRZ24545.1"/>
    <property type="molecule type" value="Genomic_DNA"/>
</dbReference>
<comment type="caution">
    <text evidence="2">The sequence shown here is derived from an EMBL/GenBank/DDBJ whole genome shotgun (WGS) entry which is preliminary data.</text>
</comment>
<evidence type="ECO:0000256" key="1">
    <source>
        <dbReference type="SAM" id="MobiDB-lite"/>
    </source>
</evidence>
<dbReference type="AlphaFoldDB" id="A0A8K1LRW9"/>
<feature type="region of interest" description="Disordered" evidence="1">
    <location>
        <begin position="24"/>
        <end position="60"/>
    </location>
</feature>
<accession>A0A8K1LRW9</accession>
<dbReference type="Proteomes" id="UP000796761">
    <property type="component" value="Unassembled WGS sequence"/>
</dbReference>
<proteinExistence type="predicted"/>
<keyword evidence="3" id="KW-1185">Reference proteome</keyword>
<feature type="compositionally biased region" description="Polar residues" evidence="1">
    <location>
        <begin position="38"/>
        <end position="54"/>
    </location>
</feature>
<name>A0A8K1LRW9_9PASS</name>
<protein>
    <submittedName>
        <fullName evidence="2">Uncharacterized protein</fullName>
    </submittedName>
</protein>